<gene>
    <name evidence="1" type="ORF">DFH07DRAFT_1056348</name>
</gene>
<reference evidence="1" key="1">
    <citation type="submission" date="2023-03" db="EMBL/GenBank/DDBJ databases">
        <title>Massive genome expansion in bonnet fungi (Mycena s.s.) driven by repeated elements and novel gene families across ecological guilds.</title>
        <authorList>
            <consortium name="Lawrence Berkeley National Laboratory"/>
            <person name="Harder C.B."/>
            <person name="Miyauchi S."/>
            <person name="Viragh M."/>
            <person name="Kuo A."/>
            <person name="Thoen E."/>
            <person name="Andreopoulos B."/>
            <person name="Lu D."/>
            <person name="Skrede I."/>
            <person name="Drula E."/>
            <person name="Henrissat B."/>
            <person name="Morin E."/>
            <person name="Kohler A."/>
            <person name="Barry K."/>
            <person name="LaButti K."/>
            <person name="Morin E."/>
            <person name="Salamov A."/>
            <person name="Lipzen A."/>
            <person name="Mereny Z."/>
            <person name="Hegedus B."/>
            <person name="Baldrian P."/>
            <person name="Stursova M."/>
            <person name="Weitz H."/>
            <person name="Taylor A."/>
            <person name="Grigoriev I.V."/>
            <person name="Nagy L.G."/>
            <person name="Martin F."/>
            <person name="Kauserud H."/>
        </authorList>
    </citation>
    <scope>NUCLEOTIDE SEQUENCE</scope>
    <source>
        <strain evidence="1">CBHHK188m</strain>
    </source>
</reference>
<sequence length="96" mass="10591">MDPIKDAVSRAAVAEDLWTFEAGLAAFDEIFEDLTKLPNLRHVEWVFSSSDHHLDLPGAVAGFIARSLPRLRNARPLKFGQKSVVSSAELHEAGHI</sequence>
<dbReference type="Proteomes" id="UP001215280">
    <property type="component" value="Unassembled WGS sequence"/>
</dbReference>
<proteinExistence type="predicted"/>
<evidence type="ECO:0000313" key="2">
    <source>
        <dbReference type="Proteomes" id="UP001215280"/>
    </source>
</evidence>
<organism evidence="1 2">
    <name type="scientific">Mycena maculata</name>
    <dbReference type="NCBI Taxonomy" id="230809"/>
    <lineage>
        <taxon>Eukaryota</taxon>
        <taxon>Fungi</taxon>
        <taxon>Dikarya</taxon>
        <taxon>Basidiomycota</taxon>
        <taxon>Agaricomycotina</taxon>
        <taxon>Agaricomycetes</taxon>
        <taxon>Agaricomycetidae</taxon>
        <taxon>Agaricales</taxon>
        <taxon>Marasmiineae</taxon>
        <taxon>Mycenaceae</taxon>
        <taxon>Mycena</taxon>
    </lineage>
</organism>
<name>A0AAD7K6W1_9AGAR</name>
<comment type="caution">
    <text evidence="1">The sequence shown here is derived from an EMBL/GenBank/DDBJ whole genome shotgun (WGS) entry which is preliminary data.</text>
</comment>
<keyword evidence="2" id="KW-1185">Reference proteome</keyword>
<evidence type="ECO:0000313" key="1">
    <source>
        <dbReference type="EMBL" id="KAJ7778048.1"/>
    </source>
</evidence>
<protein>
    <submittedName>
        <fullName evidence="1">Uncharacterized protein</fullName>
    </submittedName>
</protein>
<dbReference type="AlphaFoldDB" id="A0AAD7K6W1"/>
<dbReference type="EMBL" id="JARJLG010000009">
    <property type="protein sequence ID" value="KAJ7778048.1"/>
    <property type="molecule type" value="Genomic_DNA"/>
</dbReference>
<accession>A0AAD7K6W1</accession>